<evidence type="ECO:0000256" key="15">
    <source>
        <dbReference type="SAM" id="MobiDB-lite"/>
    </source>
</evidence>
<evidence type="ECO:0000256" key="1">
    <source>
        <dbReference type="ARBA" id="ARBA00022527"/>
    </source>
</evidence>
<keyword evidence="2" id="KW-0597">Phosphoprotein</keyword>
<dbReference type="Gene3D" id="1.10.510.10">
    <property type="entry name" value="Transferase(Phosphotransferase) domain 1"/>
    <property type="match status" value="1"/>
</dbReference>
<feature type="compositionally biased region" description="Polar residues" evidence="15">
    <location>
        <begin position="807"/>
        <end position="818"/>
    </location>
</feature>
<dbReference type="Gene3D" id="3.50.4.10">
    <property type="entry name" value="Hepatocyte Growth Factor"/>
    <property type="match status" value="1"/>
</dbReference>
<feature type="domain" description="Protein kinase" evidence="18">
    <location>
        <begin position="508"/>
        <end position="790"/>
    </location>
</feature>
<feature type="domain" description="Apple" evidence="20">
    <location>
        <begin position="336"/>
        <end position="417"/>
    </location>
</feature>
<keyword evidence="7 13" id="KW-0067">ATP-binding</keyword>
<evidence type="ECO:0000256" key="10">
    <source>
        <dbReference type="ARBA" id="ARBA00023180"/>
    </source>
</evidence>
<evidence type="ECO:0000256" key="12">
    <source>
        <dbReference type="ARBA" id="ARBA00048679"/>
    </source>
</evidence>
<dbReference type="Proteomes" id="UP001293593">
    <property type="component" value="Unassembled WGS sequence"/>
</dbReference>
<evidence type="ECO:0000256" key="5">
    <source>
        <dbReference type="ARBA" id="ARBA00022741"/>
    </source>
</evidence>
<dbReference type="InterPro" id="IPR036426">
    <property type="entry name" value="Bulb-type_lectin_dom_sf"/>
</dbReference>
<dbReference type="PANTHER" id="PTHR32444:SF183">
    <property type="entry name" value="APPLE DOMAIN-CONTAINING PROTEIN"/>
    <property type="match status" value="1"/>
</dbReference>
<organism evidence="21 22">
    <name type="scientific">Acacia crassicarpa</name>
    <name type="common">northern wattle</name>
    <dbReference type="NCBI Taxonomy" id="499986"/>
    <lineage>
        <taxon>Eukaryota</taxon>
        <taxon>Viridiplantae</taxon>
        <taxon>Streptophyta</taxon>
        <taxon>Embryophyta</taxon>
        <taxon>Tracheophyta</taxon>
        <taxon>Spermatophyta</taxon>
        <taxon>Magnoliopsida</taxon>
        <taxon>eudicotyledons</taxon>
        <taxon>Gunneridae</taxon>
        <taxon>Pentapetalae</taxon>
        <taxon>rosids</taxon>
        <taxon>fabids</taxon>
        <taxon>Fabales</taxon>
        <taxon>Fabaceae</taxon>
        <taxon>Caesalpinioideae</taxon>
        <taxon>mimosoid clade</taxon>
        <taxon>Acacieae</taxon>
        <taxon>Acacia</taxon>
    </lineage>
</organism>
<dbReference type="AlphaFoldDB" id="A0AAE1NAV8"/>
<keyword evidence="9" id="KW-0675">Receptor</keyword>
<feature type="transmembrane region" description="Helical" evidence="16">
    <location>
        <begin position="437"/>
        <end position="459"/>
    </location>
</feature>
<feature type="signal peptide" evidence="17">
    <location>
        <begin position="1"/>
        <end position="21"/>
    </location>
</feature>
<evidence type="ECO:0000256" key="8">
    <source>
        <dbReference type="ARBA" id="ARBA00023157"/>
    </source>
</evidence>
<proteinExistence type="inferred from homology"/>
<dbReference type="PROSITE" id="PS50927">
    <property type="entry name" value="BULB_LECTIN"/>
    <property type="match status" value="1"/>
</dbReference>
<dbReference type="Pfam" id="PF07714">
    <property type="entry name" value="PK_Tyr_Ser-Thr"/>
    <property type="match status" value="1"/>
</dbReference>
<dbReference type="SUPFAM" id="SSF51110">
    <property type="entry name" value="alpha-D-mannose-specific plant lectins"/>
    <property type="match status" value="1"/>
</dbReference>
<evidence type="ECO:0000256" key="11">
    <source>
        <dbReference type="ARBA" id="ARBA00047899"/>
    </source>
</evidence>
<dbReference type="FunFam" id="1.10.510.10:FF:000060">
    <property type="entry name" value="G-type lectin S-receptor-like serine/threonine-protein kinase"/>
    <property type="match status" value="1"/>
</dbReference>
<dbReference type="CDD" id="cd00028">
    <property type="entry name" value="B_lectin"/>
    <property type="match status" value="1"/>
</dbReference>
<name>A0AAE1NAV8_9FABA</name>
<accession>A0AAE1NAV8</accession>
<dbReference type="SMART" id="SM00108">
    <property type="entry name" value="B_lectin"/>
    <property type="match status" value="1"/>
</dbReference>
<keyword evidence="8" id="KW-1015">Disulfide bond</keyword>
<keyword evidence="10" id="KW-0325">Glycoprotein</keyword>
<reference evidence="21" key="1">
    <citation type="submission" date="2023-10" db="EMBL/GenBank/DDBJ databases">
        <title>Chromosome-level genome of the transformable northern wattle, Acacia crassicarpa.</title>
        <authorList>
            <person name="Massaro I."/>
            <person name="Sinha N.R."/>
            <person name="Poethig S."/>
            <person name="Leichty A.R."/>
        </authorList>
    </citation>
    <scope>NUCLEOTIDE SEQUENCE</scope>
    <source>
        <strain evidence="21">Acra3RX</strain>
        <tissue evidence="21">Leaf</tissue>
    </source>
</reference>
<gene>
    <name evidence="21" type="ORF">QN277_002620</name>
</gene>
<comment type="catalytic activity">
    <reaction evidence="11 13">
        <text>L-threonyl-[protein] + ATP = O-phospho-L-threonyl-[protein] + ADP + H(+)</text>
        <dbReference type="Rhea" id="RHEA:46608"/>
        <dbReference type="Rhea" id="RHEA-COMP:11060"/>
        <dbReference type="Rhea" id="RHEA-COMP:11605"/>
        <dbReference type="ChEBI" id="CHEBI:15378"/>
        <dbReference type="ChEBI" id="CHEBI:30013"/>
        <dbReference type="ChEBI" id="CHEBI:30616"/>
        <dbReference type="ChEBI" id="CHEBI:61977"/>
        <dbReference type="ChEBI" id="CHEBI:456216"/>
        <dbReference type="EC" id="2.7.11.1"/>
    </reaction>
</comment>
<dbReference type="PIRSF" id="PIRSF000641">
    <property type="entry name" value="SRK"/>
    <property type="match status" value="1"/>
</dbReference>
<dbReference type="PROSITE" id="PS00107">
    <property type="entry name" value="PROTEIN_KINASE_ATP"/>
    <property type="match status" value="1"/>
</dbReference>
<dbReference type="InterPro" id="IPR000719">
    <property type="entry name" value="Prot_kinase_dom"/>
</dbReference>
<dbReference type="InterPro" id="IPR001245">
    <property type="entry name" value="Ser-Thr/Tyr_kinase_cat_dom"/>
</dbReference>
<dbReference type="InterPro" id="IPR001480">
    <property type="entry name" value="Bulb-type_lectin_dom"/>
</dbReference>
<evidence type="ECO:0000256" key="14">
    <source>
        <dbReference type="PROSITE-ProRule" id="PRU10141"/>
    </source>
</evidence>
<evidence type="ECO:0000259" key="18">
    <source>
        <dbReference type="PROSITE" id="PS50011"/>
    </source>
</evidence>
<sequence>MKNFTVLPICVVLLFIRTSTSLDSITQSAPLRDGETLVSSGGVFEMGFFSPGKSNNRYLGIWYMHISPLTVVWVANREAPISDGSGILVTNDQGILALVDSTNRTVWSSSSSIIAEKPIVRLLDTGNLIISDQKYSKDHFIWQSFDYPCDTLLPGMKLGFNLVTGLNRFLSSWRSPDDPGQGENVLKLERRGYPQSFQFRRNVIHFRAGSWNGLYFTGYPVQKQNPVYKAKFVFNDKEAYYEYELVNSSVYSRIVMSPSGIGKRLVWSNQRGIWEIISANLADQCDNYGLCGAYSLCDFSSSRVCHCLKGFVPRNVEQWNISDWSGGCVRKALLDCNSLDSFRKYRGVKLPDTSSSRFNKTMSLEECRQSCLRNCSCTAYANLDIRDGGSGCLVWFKDLIDMKQLPQGGQDIFIRVPASELDFFEEKRYWNNNKRKLIGITVGSITINMSVILIVFGLIRCARKSKLKRSGKTKIYYSRNPCYNDLRMEDTEIQIFDLSVIVKATNNFSNINKLGEGGFGSVYKGTLGHGQELAVKRLSEYSIQGLEEFKNEVLLIAKLQHRNLVKLLGCCIEREEKLLIYEYMPNKSLDQFIFDEIRSKLLDWTKRFHIINGIARGLVYLHQDSRLRVIHRDLKTSNILLDTNLNPKISDFGLARTLWGDQIEAKTNRIAGTYGYMSPEYVMHGDFSIKSDVFSFGVILLEIISGKKNRGFSDLENYLNLLGYAWRLWREGMALELMDQALGERFNPSEVIQCIQVGLLCVQQRPEDRPDMSSVVLMLNGEKSLPDPHVPAYYIERKIPEADPSSEKCNPSSPNEMSLSIFEAR</sequence>
<evidence type="ECO:0000256" key="9">
    <source>
        <dbReference type="ARBA" id="ARBA00023170"/>
    </source>
</evidence>
<dbReference type="CDD" id="cd01098">
    <property type="entry name" value="PAN_AP_plant"/>
    <property type="match status" value="1"/>
</dbReference>
<evidence type="ECO:0000256" key="16">
    <source>
        <dbReference type="SAM" id="Phobius"/>
    </source>
</evidence>
<comment type="similarity">
    <text evidence="13">Belongs to the protein kinase superfamily. Ser/Thr protein kinase family.</text>
</comment>
<dbReference type="PROSITE" id="PS00108">
    <property type="entry name" value="PROTEIN_KINASE_ST"/>
    <property type="match status" value="1"/>
</dbReference>
<dbReference type="SUPFAM" id="SSF56112">
    <property type="entry name" value="Protein kinase-like (PK-like)"/>
    <property type="match status" value="1"/>
</dbReference>
<keyword evidence="16" id="KW-1133">Transmembrane helix</keyword>
<feature type="chain" id="PRO_5042000630" description="Receptor-like serine/threonine-protein kinase" evidence="17">
    <location>
        <begin position="22"/>
        <end position="825"/>
    </location>
</feature>
<dbReference type="Gene3D" id="3.30.200.20">
    <property type="entry name" value="Phosphorylase Kinase, domain 1"/>
    <property type="match status" value="1"/>
</dbReference>
<keyword evidence="16" id="KW-0472">Membrane</keyword>
<feature type="region of interest" description="Disordered" evidence="15">
    <location>
        <begin position="802"/>
        <end position="825"/>
    </location>
</feature>
<keyword evidence="5 13" id="KW-0547">Nucleotide-binding</keyword>
<dbReference type="Pfam" id="PF01453">
    <property type="entry name" value="B_lectin"/>
    <property type="match status" value="1"/>
</dbReference>
<dbReference type="PROSITE" id="PS50011">
    <property type="entry name" value="PROTEIN_KINASE_DOM"/>
    <property type="match status" value="1"/>
</dbReference>
<dbReference type="PROSITE" id="PS50948">
    <property type="entry name" value="PAN"/>
    <property type="match status" value="1"/>
</dbReference>
<dbReference type="SMART" id="SM00220">
    <property type="entry name" value="S_TKc"/>
    <property type="match status" value="1"/>
</dbReference>
<evidence type="ECO:0000313" key="21">
    <source>
        <dbReference type="EMBL" id="KAK4286002.1"/>
    </source>
</evidence>
<dbReference type="Pfam" id="PF00954">
    <property type="entry name" value="S_locus_glycop"/>
    <property type="match status" value="1"/>
</dbReference>
<keyword evidence="3 13" id="KW-0808">Transferase</keyword>
<evidence type="ECO:0000256" key="17">
    <source>
        <dbReference type="SAM" id="SignalP"/>
    </source>
</evidence>
<keyword evidence="1 13" id="KW-0723">Serine/threonine-protein kinase</keyword>
<keyword evidence="4 17" id="KW-0732">Signal</keyword>
<dbReference type="GO" id="GO:0004674">
    <property type="term" value="F:protein serine/threonine kinase activity"/>
    <property type="evidence" value="ECO:0007669"/>
    <property type="project" value="UniProtKB-KW"/>
</dbReference>
<keyword evidence="22" id="KW-1185">Reference proteome</keyword>
<keyword evidence="16" id="KW-0812">Transmembrane</keyword>
<comment type="catalytic activity">
    <reaction evidence="12 13">
        <text>L-seryl-[protein] + ATP = O-phospho-L-seryl-[protein] + ADP + H(+)</text>
        <dbReference type="Rhea" id="RHEA:17989"/>
        <dbReference type="Rhea" id="RHEA-COMP:9863"/>
        <dbReference type="Rhea" id="RHEA-COMP:11604"/>
        <dbReference type="ChEBI" id="CHEBI:15378"/>
        <dbReference type="ChEBI" id="CHEBI:29999"/>
        <dbReference type="ChEBI" id="CHEBI:30616"/>
        <dbReference type="ChEBI" id="CHEBI:83421"/>
        <dbReference type="ChEBI" id="CHEBI:456216"/>
        <dbReference type="EC" id="2.7.11.1"/>
    </reaction>
</comment>
<evidence type="ECO:0000259" key="20">
    <source>
        <dbReference type="PROSITE" id="PS50948"/>
    </source>
</evidence>
<comment type="caution">
    <text evidence="21">The sequence shown here is derived from an EMBL/GenBank/DDBJ whole genome shotgun (WGS) entry which is preliminary data.</text>
</comment>
<dbReference type="InterPro" id="IPR011009">
    <property type="entry name" value="Kinase-like_dom_sf"/>
</dbReference>
<dbReference type="EC" id="2.7.11.1" evidence="13"/>
<dbReference type="InterPro" id="IPR024171">
    <property type="entry name" value="SRK-like_kinase"/>
</dbReference>
<dbReference type="PANTHER" id="PTHR32444">
    <property type="entry name" value="BULB-TYPE LECTIN DOMAIN-CONTAINING PROTEIN"/>
    <property type="match status" value="1"/>
</dbReference>
<dbReference type="FunFam" id="3.30.200.20:FF:000195">
    <property type="entry name" value="G-type lectin S-receptor-like serine/threonine-protein kinase"/>
    <property type="match status" value="1"/>
</dbReference>
<dbReference type="Gene3D" id="2.90.10.10">
    <property type="entry name" value="Bulb-type lectin domain"/>
    <property type="match status" value="1"/>
</dbReference>
<dbReference type="FunFam" id="3.50.4.10:FF:000002">
    <property type="entry name" value="G-type lectin S-receptor-like serine/threonine-protein kinase"/>
    <property type="match status" value="1"/>
</dbReference>
<evidence type="ECO:0000259" key="19">
    <source>
        <dbReference type="PROSITE" id="PS50927"/>
    </source>
</evidence>
<dbReference type="InterPro" id="IPR008271">
    <property type="entry name" value="Ser/Thr_kinase_AS"/>
</dbReference>
<dbReference type="InterPro" id="IPR000858">
    <property type="entry name" value="S_locus_glycoprot_dom"/>
</dbReference>
<dbReference type="GO" id="GO:0005524">
    <property type="term" value="F:ATP binding"/>
    <property type="evidence" value="ECO:0007669"/>
    <property type="project" value="UniProtKB-UniRule"/>
</dbReference>
<feature type="binding site" evidence="14">
    <location>
        <position position="536"/>
    </location>
    <ligand>
        <name>ATP</name>
        <dbReference type="ChEBI" id="CHEBI:30616"/>
    </ligand>
</feature>
<evidence type="ECO:0000256" key="7">
    <source>
        <dbReference type="ARBA" id="ARBA00022840"/>
    </source>
</evidence>
<evidence type="ECO:0000256" key="4">
    <source>
        <dbReference type="ARBA" id="ARBA00022729"/>
    </source>
</evidence>
<protein>
    <recommendedName>
        <fullName evidence="13">Receptor-like serine/threonine-protein kinase</fullName>
        <ecNumber evidence="13">2.7.11.1</ecNumber>
    </recommendedName>
</protein>
<evidence type="ECO:0000256" key="3">
    <source>
        <dbReference type="ARBA" id="ARBA00022679"/>
    </source>
</evidence>
<evidence type="ECO:0000256" key="13">
    <source>
        <dbReference type="PIRNR" id="PIRNR000641"/>
    </source>
</evidence>
<dbReference type="EMBL" id="JAWXYG010000001">
    <property type="protein sequence ID" value="KAK4286002.1"/>
    <property type="molecule type" value="Genomic_DNA"/>
</dbReference>
<dbReference type="InterPro" id="IPR017441">
    <property type="entry name" value="Protein_kinase_ATP_BS"/>
</dbReference>
<feature type="domain" description="Bulb-type lectin" evidence="19">
    <location>
        <begin position="22"/>
        <end position="143"/>
    </location>
</feature>
<evidence type="ECO:0000256" key="6">
    <source>
        <dbReference type="ARBA" id="ARBA00022777"/>
    </source>
</evidence>
<dbReference type="GO" id="GO:0048544">
    <property type="term" value="P:recognition of pollen"/>
    <property type="evidence" value="ECO:0007669"/>
    <property type="project" value="InterPro"/>
</dbReference>
<evidence type="ECO:0000313" key="22">
    <source>
        <dbReference type="Proteomes" id="UP001293593"/>
    </source>
</evidence>
<dbReference type="FunFam" id="2.90.10.10:FF:000004">
    <property type="entry name" value="G-type lectin S-receptor-like serine/threonine-protein kinase"/>
    <property type="match status" value="1"/>
</dbReference>
<dbReference type="Pfam" id="PF08276">
    <property type="entry name" value="PAN_2"/>
    <property type="match status" value="1"/>
</dbReference>
<dbReference type="SMART" id="SM00473">
    <property type="entry name" value="PAN_AP"/>
    <property type="match status" value="1"/>
</dbReference>
<dbReference type="InterPro" id="IPR003609">
    <property type="entry name" value="Pan_app"/>
</dbReference>
<evidence type="ECO:0000256" key="2">
    <source>
        <dbReference type="ARBA" id="ARBA00022553"/>
    </source>
</evidence>
<keyword evidence="6 13" id="KW-0418">Kinase</keyword>
<dbReference type="CDD" id="cd14066">
    <property type="entry name" value="STKc_IRAK"/>
    <property type="match status" value="1"/>
</dbReference>